<dbReference type="RefSeq" id="WP_338393853.1">
    <property type="nucleotide sequence ID" value="NZ_AP025314.1"/>
</dbReference>
<feature type="region of interest" description="Disordered" evidence="1">
    <location>
        <begin position="199"/>
        <end position="236"/>
    </location>
</feature>
<feature type="domain" description="Transposase IS30-like HTH" evidence="2">
    <location>
        <begin position="15"/>
        <end position="58"/>
    </location>
</feature>
<dbReference type="KEGG" id="fax:FUAX_10390"/>
<dbReference type="InterPro" id="IPR025246">
    <property type="entry name" value="IS30-like_HTH"/>
</dbReference>
<dbReference type="Pfam" id="PF13936">
    <property type="entry name" value="HTH_38"/>
    <property type="match status" value="1"/>
</dbReference>
<dbReference type="AlphaFoldDB" id="A0AAU9CKZ6"/>
<proteinExistence type="predicted"/>
<sequence>MERLKKPNFLRRPRKHRQLNAELRDRLAMALRRGLNQKEVASLINVHPSTVSRELRRNSPMGFYDPKLAQLLHRMRKLATAMADRLPHQSIIRHQAFSKLPVPRTWILWLSDTVEYQRIPPRKRPRYIQTEKRKHRLPYRGKSLFSWLNGSTFSEPAWPPSRRAFRIYSRNEKPFHFLRNKILFALMHWELDQEEAKQREYNNKQKALSPPRNETLTKKLTSTDTDETAPLWPKAA</sequence>
<dbReference type="EMBL" id="AP025314">
    <property type="protein sequence ID" value="BDD08607.1"/>
    <property type="molecule type" value="Genomic_DNA"/>
</dbReference>
<organism evidence="3 4">
    <name type="scientific">Fulvitalea axinellae</name>
    <dbReference type="NCBI Taxonomy" id="1182444"/>
    <lineage>
        <taxon>Bacteria</taxon>
        <taxon>Pseudomonadati</taxon>
        <taxon>Bacteroidota</taxon>
        <taxon>Cytophagia</taxon>
        <taxon>Cytophagales</taxon>
        <taxon>Persicobacteraceae</taxon>
        <taxon>Fulvitalea</taxon>
    </lineage>
</organism>
<protein>
    <recommendedName>
        <fullName evidence="2">Transposase IS30-like HTH domain-containing protein</fullName>
    </recommendedName>
</protein>
<gene>
    <name evidence="3" type="ORF">FUAX_10390</name>
</gene>
<reference evidence="3 4" key="1">
    <citation type="submission" date="2021-12" db="EMBL/GenBank/DDBJ databases">
        <title>Genome sequencing of bacteria with rrn-lacking chromosome and rrn-plasmid.</title>
        <authorList>
            <person name="Anda M."/>
            <person name="Iwasaki W."/>
        </authorList>
    </citation>
    <scope>NUCLEOTIDE SEQUENCE [LARGE SCALE GENOMIC DNA]</scope>
    <source>
        <strain evidence="3 4">DSM 100852</strain>
    </source>
</reference>
<accession>A0AAU9CKZ6</accession>
<evidence type="ECO:0000313" key="3">
    <source>
        <dbReference type="EMBL" id="BDD08607.1"/>
    </source>
</evidence>
<evidence type="ECO:0000259" key="2">
    <source>
        <dbReference type="Pfam" id="PF13936"/>
    </source>
</evidence>
<evidence type="ECO:0000313" key="4">
    <source>
        <dbReference type="Proteomes" id="UP001348817"/>
    </source>
</evidence>
<evidence type="ECO:0000256" key="1">
    <source>
        <dbReference type="SAM" id="MobiDB-lite"/>
    </source>
</evidence>
<dbReference type="Proteomes" id="UP001348817">
    <property type="component" value="Chromosome"/>
</dbReference>
<name>A0AAU9CKZ6_9BACT</name>
<keyword evidence="4" id="KW-1185">Reference proteome</keyword>